<evidence type="ECO:0000256" key="1">
    <source>
        <dbReference type="SAM" id="MobiDB-lite"/>
    </source>
</evidence>
<proteinExistence type="predicted"/>
<reference evidence="5 6" key="1">
    <citation type="journal article" date="2018" name="Int. J. Syst. Evol. Microbiol.">
        <title>Glycomyces paridis sp. nov., isolated from the medicinal plant Paris polyphylla.</title>
        <authorList>
            <person name="Fang X.M."/>
            <person name="Bai J.L."/>
            <person name="Su J."/>
            <person name="Zhao L.L."/>
            <person name="Liu H.Y."/>
            <person name="Ma B.P."/>
            <person name="Zhang Y.Q."/>
            <person name="Yu L.Y."/>
        </authorList>
    </citation>
    <scope>NUCLEOTIDE SEQUENCE [LARGE SCALE GENOMIC DNA]</scope>
    <source>
        <strain evidence="5 6">CPCC 204357</strain>
    </source>
</reference>
<evidence type="ECO:0000313" key="5">
    <source>
        <dbReference type="EMBL" id="THV32049.1"/>
    </source>
</evidence>
<dbReference type="OrthoDB" id="5172668at2"/>
<dbReference type="Pfam" id="PF10646">
    <property type="entry name" value="Germane"/>
    <property type="match status" value="1"/>
</dbReference>
<dbReference type="EMBL" id="STGX01000001">
    <property type="protein sequence ID" value="THV32049.1"/>
    <property type="molecule type" value="Genomic_DNA"/>
</dbReference>
<evidence type="ECO:0000259" key="3">
    <source>
        <dbReference type="Pfam" id="PF10646"/>
    </source>
</evidence>
<feature type="signal peptide" evidence="2">
    <location>
        <begin position="1"/>
        <end position="20"/>
    </location>
</feature>
<dbReference type="AlphaFoldDB" id="A0A4S8PUU3"/>
<dbReference type="InterPro" id="IPR019606">
    <property type="entry name" value="GerMN"/>
</dbReference>
<gene>
    <name evidence="5" type="ORF">E9998_00925</name>
</gene>
<keyword evidence="6" id="KW-1185">Reference proteome</keyword>
<evidence type="ECO:0000256" key="2">
    <source>
        <dbReference type="SAM" id="SignalP"/>
    </source>
</evidence>
<feature type="domain" description="Lipoprotein LpqB C-terminal" evidence="4">
    <location>
        <begin position="343"/>
        <end position="508"/>
    </location>
</feature>
<accession>A0A4S8PUU3</accession>
<dbReference type="Pfam" id="PF10647">
    <property type="entry name" value="Gmad1"/>
    <property type="match status" value="1"/>
</dbReference>
<dbReference type="SUPFAM" id="SSF63829">
    <property type="entry name" value="Calcium-dependent phosphotriesterase"/>
    <property type="match status" value="1"/>
</dbReference>
<dbReference type="InterPro" id="IPR018910">
    <property type="entry name" value="LpqB_C"/>
</dbReference>
<comment type="caution">
    <text evidence="5">The sequence shown here is derived from an EMBL/GenBank/DDBJ whole genome shotgun (WGS) entry which is preliminary data.</text>
</comment>
<organism evidence="5 6">
    <name type="scientific">Glycomyces paridis</name>
    <dbReference type="NCBI Taxonomy" id="2126555"/>
    <lineage>
        <taxon>Bacteria</taxon>
        <taxon>Bacillati</taxon>
        <taxon>Actinomycetota</taxon>
        <taxon>Actinomycetes</taxon>
        <taxon>Glycomycetales</taxon>
        <taxon>Glycomycetaceae</taxon>
        <taxon>Glycomyces</taxon>
    </lineage>
</organism>
<dbReference type="Proteomes" id="UP000305792">
    <property type="component" value="Unassembled WGS sequence"/>
</dbReference>
<dbReference type="RefSeq" id="WP_136527823.1">
    <property type="nucleotide sequence ID" value="NZ_STGX01000001.1"/>
</dbReference>
<sequence length="574" mass="61416">MRRRTSLAAAAAFSVTWALAACGIPSGKSPEVIGDAPSDFDAASGTTPEEFLPTNDAGETVQNYLKAAAGDAEGRNDRLLAFTEAEQEFSDASSGMDLLADKSITLESEDSVSAVLEVTGSIVGRYLPDGSVLMHSVPRQYAEKFILEREGFSEAWAITEKPEQVVLDYSYFTQSYERAPLYFQAGLKDLLVPDLRWIYRDLEPEAERLLLLGWLIQGPSDFTSFSARNAIPEGASAKSPNVDGTVQVEFAIGEELDGDTVEAIAAQVAWSLGLESEFALVIDGENVREGSLGDWRDWNAIPNELRLQQNGYFIADERVWEYTTDQQVTDTSTDHLWVGFGVDGLRQVAVDAGGQIAAIVAGPDGDVLQVGAVGTTTREVTAELGGDLSDPQWLGADAVLVIDGGMPKAVYLNSGSVQELSVGTDVTSIAIAADGRRLAYVEDGLAWVAAVSVDADGNIQASAPKQIGLDITEVADVAWSSENYLWIAGQRDNEKLFRVALDNSRTEVQDGIGGLVIDQIAANPADPVESTLNRGEPVLVVSGGILYRVQNVGLDAVVADDQQVQATAPFMVLQ</sequence>
<protein>
    <recommendedName>
        <fullName evidence="7">GerMN domain-containing protein</fullName>
    </recommendedName>
</protein>
<evidence type="ECO:0000259" key="4">
    <source>
        <dbReference type="Pfam" id="PF10647"/>
    </source>
</evidence>
<feature type="domain" description="GerMN" evidence="3">
    <location>
        <begin position="181"/>
        <end position="285"/>
    </location>
</feature>
<dbReference type="PROSITE" id="PS51257">
    <property type="entry name" value="PROKAR_LIPOPROTEIN"/>
    <property type="match status" value="1"/>
</dbReference>
<keyword evidence="2" id="KW-0732">Signal</keyword>
<evidence type="ECO:0008006" key="7">
    <source>
        <dbReference type="Google" id="ProtNLM"/>
    </source>
</evidence>
<evidence type="ECO:0000313" key="6">
    <source>
        <dbReference type="Proteomes" id="UP000305792"/>
    </source>
</evidence>
<name>A0A4S8PUU3_9ACTN</name>
<feature type="region of interest" description="Disordered" evidence="1">
    <location>
        <begin position="32"/>
        <end position="53"/>
    </location>
</feature>
<feature type="chain" id="PRO_5020544283" description="GerMN domain-containing protein" evidence="2">
    <location>
        <begin position="21"/>
        <end position="574"/>
    </location>
</feature>